<name>A0AA37WPA0_9HYPH</name>
<gene>
    <name evidence="1" type="ORF">GCM10007890_00020</name>
</gene>
<sequence>MFEIRTDLDGLRLVEPGKPDVWLMFHGRRHRVASPAVYDALFAEAEALVHSDEITSIAMGPELNEGSCLIRAEHTTGIFLITGRYPKVVKHYIASYESFTDFGFSLAAVKDVPAILLDHVPLAPDLVSFRERRSQD</sequence>
<comment type="caution">
    <text evidence="1">The sequence shown here is derived from an EMBL/GenBank/DDBJ whole genome shotgun (WGS) entry which is preliminary data.</text>
</comment>
<dbReference type="Proteomes" id="UP001157440">
    <property type="component" value="Unassembled WGS sequence"/>
</dbReference>
<dbReference type="AlphaFoldDB" id="A0AA37WPA0"/>
<protein>
    <submittedName>
        <fullName evidence="1">Uncharacterized protein</fullName>
    </submittedName>
</protein>
<keyword evidence="2" id="KW-1185">Reference proteome</keyword>
<reference evidence="2" key="1">
    <citation type="journal article" date="2019" name="Int. J. Syst. Evol. Microbiol.">
        <title>The Global Catalogue of Microorganisms (GCM) 10K type strain sequencing project: providing services to taxonomists for standard genome sequencing and annotation.</title>
        <authorList>
            <consortium name="The Broad Institute Genomics Platform"/>
            <consortium name="The Broad Institute Genome Sequencing Center for Infectious Disease"/>
            <person name="Wu L."/>
            <person name="Ma J."/>
        </authorList>
    </citation>
    <scope>NUCLEOTIDE SEQUENCE [LARGE SCALE GENOMIC DNA]</scope>
    <source>
        <strain evidence="2">NBRC 103632</strain>
    </source>
</reference>
<accession>A0AA37WPA0</accession>
<dbReference type="EMBL" id="BSPL01000001">
    <property type="protein sequence ID" value="GLS67991.1"/>
    <property type="molecule type" value="Genomic_DNA"/>
</dbReference>
<evidence type="ECO:0000313" key="2">
    <source>
        <dbReference type="Proteomes" id="UP001157440"/>
    </source>
</evidence>
<organism evidence="1 2">
    <name type="scientific">Methylobacterium tardum</name>
    <dbReference type="NCBI Taxonomy" id="374432"/>
    <lineage>
        <taxon>Bacteria</taxon>
        <taxon>Pseudomonadati</taxon>
        <taxon>Pseudomonadota</taxon>
        <taxon>Alphaproteobacteria</taxon>
        <taxon>Hyphomicrobiales</taxon>
        <taxon>Methylobacteriaceae</taxon>
        <taxon>Methylobacterium</taxon>
    </lineage>
</organism>
<proteinExistence type="predicted"/>
<evidence type="ECO:0000313" key="1">
    <source>
        <dbReference type="EMBL" id="GLS67991.1"/>
    </source>
</evidence>